<dbReference type="HOGENOM" id="CLU_1712914_0_0_1"/>
<evidence type="ECO:0000259" key="2">
    <source>
        <dbReference type="PROSITE" id="PS50888"/>
    </source>
</evidence>
<dbReference type="GO" id="GO:0046983">
    <property type="term" value="F:protein dimerization activity"/>
    <property type="evidence" value="ECO:0007669"/>
    <property type="project" value="InterPro"/>
</dbReference>
<feature type="region of interest" description="Disordered" evidence="1">
    <location>
        <begin position="26"/>
        <end position="46"/>
    </location>
</feature>
<name>A0A074Y9C7_AURSE</name>
<dbReference type="EMBL" id="KL584786">
    <property type="protein sequence ID" value="KEQ90782.1"/>
    <property type="molecule type" value="Genomic_DNA"/>
</dbReference>
<dbReference type="SMART" id="SM00353">
    <property type="entry name" value="HLH"/>
    <property type="match status" value="1"/>
</dbReference>
<evidence type="ECO:0000313" key="3">
    <source>
        <dbReference type="EMBL" id="KEQ90782.1"/>
    </source>
</evidence>
<dbReference type="Proteomes" id="UP000030641">
    <property type="component" value="Unassembled WGS sequence"/>
</dbReference>
<gene>
    <name evidence="3" type="ORF">AUEXF2481DRAFT_532294</name>
</gene>
<organism evidence="3 4">
    <name type="scientific">Aureobasidium subglaciale (strain EXF-2481)</name>
    <name type="common">Aureobasidium pullulans var. subglaciale</name>
    <dbReference type="NCBI Taxonomy" id="1043005"/>
    <lineage>
        <taxon>Eukaryota</taxon>
        <taxon>Fungi</taxon>
        <taxon>Dikarya</taxon>
        <taxon>Ascomycota</taxon>
        <taxon>Pezizomycotina</taxon>
        <taxon>Dothideomycetes</taxon>
        <taxon>Dothideomycetidae</taxon>
        <taxon>Dothideales</taxon>
        <taxon>Saccotheciaceae</taxon>
        <taxon>Aureobasidium</taxon>
    </lineage>
</organism>
<evidence type="ECO:0000256" key="1">
    <source>
        <dbReference type="SAM" id="MobiDB-lite"/>
    </source>
</evidence>
<dbReference type="PROSITE" id="PS50888">
    <property type="entry name" value="BHLH"/>
    <property type="match status" value="1"/>
</dbReference>
<dbReference type="Pfam" id="PF00010">
    <property type="entry name" value="HLH"/>
    <property type="match status" value="1"/>
</dbReference>
<evidence type="ECO:0000313" key="4">
    <source>
        <dbReference type="Proteomes" id="UP000030641"/>
    </source>
</evidence>
<reference evidence="3 4" key="1">
    <citation type="journal article" date="2014" name="BMC Genomics">
        <title>Genome sequencing of four Aureobasidium pullulans varieties: biotechnological potential, stress tolerance, and description of new species.</title>
        <authorList>
            <person name="Gostin Ar C."/>
            <person name="Ohm R.A."/>
            <person name="Kogej T."/>
            <person name="Sonjak S."/>
            <person name="Turk M."/>
            <person name="Zajc J."/>
            <person name="Zalar P."/>
            <person name="Grube M."/>
            <person name="Sun H."/>
            <person name="Han J."/>
            <person name="Sharma A."/>
            <person name="Chiniquy J."/>
            <person name="Ngan C.Y."/>
            <person name="Lipzen A."/>
            <person name="Barry K."/>
            <person name="Grigoriev I.V."/>
            <person name="Gunde-Cimerman N."/>
        </authorList>
    </citation>
    <scope>NUCLEOTIDE SEQUENCE [LARGE SCALE GENOMIC DNA]</scope>
    <source>
        <strain evidence="3 4">EXF-2481</strain>
    </source>
</reference>
<accession>A0A074Y9C7</accession>
<sequence length="153" mass="16605">MSRAYQGAGSPAQNALQSVGNEIPSDIKAAHPRGRRNHTSAERKYRDGLNQSIGSLSVLIEEIVSKDPVFDLQTIDKPSKTTTLCAAAEMIDRLQVAIKAEADLNLKLESEFDSVADQVQCDECPVARLINQKSKGEGLAGVDSVEDLEFAYK</sequence>
<dbReference type="RefSeq" id="XP_013339273.1">
    <property type="nucleotide sequence ID" value="XM_013483819.1"/>
</dbReference>
<proteinExistence type="predicted"/>
<dbReference type="InParanoid" id="A0A074Y9C7"/>
<dbReference type="GeneID" id="25368853"/>
<keyword evidence="4" id="KW-1185">Reference proteome</keyword>
<protein>
    <recommendedName>
        <fullName evidence="2">BHLH domain-containing protein</fullName>
    </recommendedName>
</protein>
<feature type="domain" description="BHLH" evidence="2">
    <location>
        <begin position="33"/>
        <end position="94"/>
    </location>
</feature>
<dbReference type="AlphaFoldDB" id="A0A074Y9C7"/>
<dbReference type="InterPro" id="IPR011598">
    <property type="entry name" value="bHLH_dom"/>
</dbReference>
<dbReference type="SUPFAM" id="SSF47459">
    <property type="entry name" value="HLH, helix-loop-helix DNA-binding domain"/>
    <property type="match status" value="1"/>
</dbReference>
<dbReference type="Gene3D" id="4.10.280.10">
    <property type="entry name" value="Helix-loop-helix DNA-binding domain"/>
    <property type="match status" value="1"/>
</dbReference>
<dbReference type="InterPro" id="IPR036638">
    <property type="entry name" value="HLH_DNA-bd_sf"/>
</dbReference>